<dbReference type="AlphaFoldDB" id="A0A3N0XEE5"/>
<evidence type="ECO:0000313" key="3">
    <source>
        <dbReference type="Proteomes" id="UP000281406"/>
    </source>
</evidence>
<protein>
    <submittedName>
        <fullName evidence="2">Uncharacterized protein</fullName>
    </submittedName>
</protein>
<sequence length="132" mass="14634">METQAKSNGRRDRVTPEEQEAVLKSVNDLPWQSHRDESGQRPSKDDGPRWSRGSKEPRWSGLVDRLKWSNELGGPRQSQGINTPRCSWGSGSLSDEGDLGLAWVISNEGDFEMGRTISNEENSEMGGTSGDE</sequence>
<gene>
    <name evidence="2" type="ORF">DPX16_20241</name>
</gene>
<name>A0A3N0XEE5_ANAGA</name>
<organism evidence="2 3">
    <name type="scientific">Anabarilius grahami</name>
    <name type="common">Kanglang fish</name>
    <name type="synonym">Barilius grahami</name>
    <dbReference type="NCBI Taxonomy" id="495550"/>
    <lineage>
        <taxon>Eukaryota</taxon>
        <taxon>Metazoa</taxon>
        <taxon>Chordata</taxon>
        <taxon>Craniata</taxon>
        <taxon>Vertebrata</taxon>
        <taxon>Euteleostomi</taxon>
        <taxon>Actinopterygii</taxon>
        <taxon>Neopterygii</taxon>
        <taxon>Teleostei</taxon>
        <taxon>Ostariophysi</taxon>
        <taxon>Cypriniformes</taxon>
        <taxon>Xenocyprididae</taxon>
        <taxon>Xenocypridinae</taxon>
        <taxon>Xenocypridinae incertae sedis</taxon>
        <taxon>Anabarilius</taxon>
    </lineage>
</organism>
<proteinExistence type="predicted"/>
<comment type="caution">
    <text evidence="2">The sequence shown here is derived from an EMBL/GenBank/DDBJ whole genome shotgun (WGS) entry which is preliminary data.</text>
</comment>
<keyword evidence="3" id="KW-1185">Reference proteome</keyword>
<evidence type="ECO:0000313" key="2">
    <source>
        <dbReference type="EMBL" id="ROI15703.1"/>
    </source>
</evidence>
<reference evidence="2 3" key="1">
    <citation type="submission" date="2018-10" db="EMBL/GenBank/DDBJ databases">
        <title>Genome assembly for a Yunnan-Guizhou Plateau 3E fish, Anabarilius grahami (Regan), and its evolutionary and genetic applications.</title>
        <authorList>
            <person name="Jiang W."/>
        </authorList>
    </citation>
    <scope>NUCLEOTIDE SEQUENCE [LARGE SCALE GENOMIC DNA]</scope>
    <source>
        <strain evidence="2">AG-KIZ</strain>
        <tissue evidence="2">Muscle</tissue>
    </source>
</reference>
<accession>A0A3N0XEE5</accession>
<evidence type="ECO:0000256" key="1">
    <source>
        <dbReference type="SAM" id="MobiDB-lite"/>
    </source>
</evidence>
<feature type="compositionally biased region" description="Basic and acidic residues" evidence="1">
    <location>
        <begin position="33"/>
        <end position="68"/>
    </location>
</feature>
<dbReference type="Proteomes" id="UP000281406">
    <property type="component" value="Unassembled WGS sequence"/>
</dbReference>
<feature type="region of interest" description="Disordered" evidence="1">
    <location>
        <begin position="1"/>
        <end position="91"/>
    </location>
</feature>
<feature type="compositionally biased region" description="Polar residues" evidence="1">
    <location>
        <begin position="76"/>
        <end position="85"/>
    </location>
</feature>
<dbReference type="EMBL" id="RJVU01079141">
    <property type="protein sequence ID" value="ROI15703.1"/>
    <property type="molecule type" value="Genomic_DNA"/>
</dbReference>